<evidence type="ECO:0000313" key="8">
    <source>
        <dbReference type="EMBL" id="VYT19144.1"/>
    </source>
</evidence>
<comment type="similarity">
    <text evidence="1 6">Belongs to the NusB family.</text>
</comment>
<dbReference type="EMBL" id="CACRSY010000014">
    <property type="protein sequence ID" value="VYT19144.1"/>
    <property type="molecule type" value="Genomic_DNA"/>
</dbReference>
<sequence>MGRREMREHIFKLLFLGEFNETEEMPEQIQLYFEGLSDLQPTEQAYMENKYTLVKEHLEEIDVLLNEKSAGWKTKRMSKVDLNILRLAVYEMKYDEDVPVKVAINEAVEISKSFGGDDSASFVNGILGKIAREDL</sequence>
<gene>
    <name evidence="6" type="primary">nusB</name>
    <name evidence="8" type="ORF">BHLFYP23_00539</name>
</gene>
<protein>
    <recommendedName>
        <fullName evidence="6">Transcription antitermination protein NusB</fullName>
    </recommendedName>
    <alternativeName>
        <fullName evidence="6">Antitermination factor NusB</fullName>
    </alternativeName>
</protein>
<name>A0A6N2ULE9_BLAHA</name>
<dbReference type="GO" id="GO:0005829">
    <property type="term" value="C:cytosol"/>
    <property type="evidence" value="ECO:0007669"/>
    <property type="project" value="TreeGrafter"/>
</dbReference>
<feature type="domain" description="NusB/RsmB/TIM44" evidence="7">
    <location>
        <begin position="5"/>
        <end position="132"/>
    </location>
</feature>
<keyword evidence="2 6" id="KW-0889">Transcription antitermination</keyword>
<evidence type="ECO:0000256" key="3">
    <source>
        <dbReference type="ARBA" id="ARBA00022884"/>
    </source>
</evidence>
<evidence type="ECO:0000256" key="2">
    <source>
        <dbReference type="ARBA" id="ARBA00022814"/>
    </source>
</evidence>
<evidence type="ECO:0000256" key="4">
    <source>
        <dbReference type="ARBA" id="ARBA00023015"/>
    </source>
</evidence>
<dbReference type="GO" id="GO:0006353">
    <property type="term" value="P:DNA-templated transcription termination"/>
    <property type="evidence" value="ECO:0007669"/>
    <property type="project" value="UniProtKB-UniRule"/>
</dbReference>
<dbReference type="SUPFAM" id="SSF48013">
    <property type="entry name" value="NusB-like"/>
    <property type="match status" value="1"/>
</dbReference>
<proteinExistence type="inferred from homology"/>
<dbReference type="PANTHER" id="PTHR11078">
    <property type="entry name" value="N UTILIZATION SUBSTANCE PROTEIN B-RELATED"/>
    <property type="match status" value="1"/>
</dbReference>
<keyword evidence="4 6" id="KW-0805">Transcription regulation</keyword>
<dbReference type="Pfam" id="PF01029">
    <property type="entry name" value="NusB"/>
    <property type="match status" value="1"/>
</dbReference>
<keyword evidence="5 6" id="KW-0804">Transcription</keyword>
<evidence type="ECO:0000256" key="6">
    <source>
        <dbReference type="HAMAP-Rule" id="MF_00073"/>
    </source>
</evidence>
<dbReference type="InterPro" id="IPR035926">
    <property type="entry name" value="NusB-like_sf"/>
</dbReference>
<dbReference type="RefSeq" id="WP_009246327.1">
    <property type="nucleotide sequence ID" value="NZ_CACRSY010000014.1"/>
</dbReference>
<dbReference type="NCBIfam" id="TIGR01951">
    <property type="entry name" value="nusB"/>
    <property type="match status" value="1"/>
</dbReference>
<comment type="function">
    <text evidence="6">Involved in transcription antitermination. Required for transcription of ribosomal RNA (rRNA) genes. Binds specifically to the boxA antiterminator sequence of the ribosomal RNA (rrn) operons.</text>
</comment>
<dbReference type="AlphaFoldDB" id="A0A6N2ULE9"/>
<dbReference type="GO" id="GO:0031564">
    <property type="term" value="P:transcription antitermination"/>
    <property type="evidence" value="ECO:0007669"/>
    <property type="project" value="UniProtKB-KW"/>
</dbReference>
<reference evidence="8" key="1">
    <citation type="submission" date="2019-11" db="EMBL/GenBank/DDBJ databases">
        <authorList>
            <person name="Feng L."/>
        </authorList>
    </citation>
    <scope>NUCLEOTIDE SEQUENCE</scope>
    <source>
        <strain evidence="8">BhanseniiLFYP23</strain>
    </source>
</reference>
<dbReference type="InterPro" id="IPR011605">
    <property type="entry name" value="NusB_fam"/>
</dbReference>
<organism evidence="8">
    <name type="scientific">Blautia hansenii</name>
    <name type="common">Ruminococcus hansenii</name>
    <dbReference type="NCBI Taxonomy" id="1322"/>
    <lineage>
        <taxon>Bacteria</taxon>
        <taxon>Bacillati</taxon>
        <taxon>Bacillota</taxon>
        <taxon>Clostridia</taxon>
        <taxon>Lachnospirales</taxon>
        <taxon>Lachnospiraceae</taxon>
        <taxon>Blautia</taxon>
    </lineage>
</organism>
<dbReference type="PANTHER" id="PTHR11078:SF3">
    <property type="entry name" value="ANTITERMINATION NUSB DOMAIN-CONTAINING PROTEIN"/>
    <property type="match status" value="1"/>
</dbReference>
<keyword evidence="3 6" id="KW-0694">RNA-binding</keyword>
<accession>A0A6N2ULE9</accession>
<evidence type="ECO:0000256" key="5">
    <source>
        <dbReference type="ARBA" id="ARBA00023163"/>
    </source>
</evidence>
<dbReference type="GO" id="GO:0003723">
    <property type="term" value="F:RNA binding"/>
    <property type="evidence" value="ECO:0007669"/>
    <property type="project" value="UniProtKB-UniRule"/>
</dbReference>
<evidence type="ECO:0000259" key="7">
    <source>
        <dbReference type="Pfam" id="PF01029"/>
    </source>
</evidence>
<dbReference type="InterPro" id="IPR006027">
    <property type="entry name" value="NusB_RsmB_TIM44"/>
</dbReference>
<dbReference type="HAMAP" id="MF_00073">
    <property type="entry name" value="NusB"/>
    <property type="match status" value="1"/>
</dbReference>
<dbReference type="Gene3D" id="1.10.940.10">
    <property type="entry name" value="NusB-like"/>
    <property type="match status" value="1"/>
</dbReference>
<evidence type="ECO:0000256" key="1">
    <source>
        <dbReference type="ARBA" id="ARBA00005952"/>
    </source>
</evidence>